<keyword evidence="1" id="KW-0547">Nucleotide-binding</keyword>
<comment type="caution">
    <text evidence="9">The sequence shown here is derived from an EMBL/GenBank/DDBJ whole genome shotgun (WGS) entry which is preliminary data.</text>
</comment>
<gene>
    <name evidence="9" type="ORF">CCR94_11155</name>
</gene>
<dbReference type="PANTHER" id="PTHR32071">
    <property type="entry name" value="TRANSCRIPTIONAL REGULATORY PROTEIN"/>
    <property type="match status" value="1"/>
</dbReference>
<dbReference type="PROSITE" id="PS00675">
    <property type="entry name" value="SIGMA54_INTERACT_1"/>
    <property type="match status" value="1"/>
</dbReference>
<feature type="domain" description="Sigma-54 factor interaction" evidence="8">
    <location>
        <begin position="27"/>
        <end position="255"/>
    </location>
</feature>
<dbReference type="AlphaFoldDB" id="A0A2S6N8H7"/>
<dbReference type="GO" id="GO:0006355">
    <property type="term" value="P:regulation of DNA-templated transcription"/>
    <property type="evidence" value="ECO:0007669"/>
    <property type="project" value="InterPro"/>
</dbReference>
<reference evidence="9 10" key="1">
    <citation type="journal article" date="2018" name="Arch. Microbiol.">
        <title>New insights into the metabolic potential of the phototrophic purple bacterium Rhodopila globiformis DSM 161(T) from its draft genome sequence and evidence for a vanadium-dependent nitrogenase.</title>
        <authorList>
            <person name="Imhoff J.F."/>
            <person name="Rahn T."/>
            <person name="Kunzel S."/>
            <person name="Neulinger S.C."/>
        </authorList>
    </citation>
    <scope>NUCLEOTIDE SEQUENCE [LARGE SCALE GENOMIC DNA]</scope>
    <source>
        <strain evidence="9 10">DSM 16996</strain>
    </source>
</reference>
<evidence type="ECO:0000256" key="4">
    <source>
        <dbReference type="ARBA" id="ARBA00023015"/>
    </source>
</evidence>
<evidence type="ECO:0000313" key="9">
    <source>
        <dbReference type="EMBL" id="PPQ30914.1"/>
    </source>
</evidence>
<protein>
    <recommendedName>
        <fullName evidence="8">Sigma-54 factor interaction domain-containing protein</fullName>
    </recommendedName>
</protein>
<dbReference type="InterPro" id="IPR003593">
    <property type="entry name" value="AAA+_ATPase"/>
</dbReference>
<evidence type="ECO:0000256" key="6">
    <source>
        <dbReference type="ARBA" id="ARBA00023159"/>
    </source>
</evidence>
<dbReference type="PROSITE" id="PS50045">
    <property type="entry name" value="SIGMA54_INTERACT_4"/>
    <property type="match status" value="1"/>
</dbReference>
<dbReference type="Pfam" id="PF25601">
    <property type="entry name" value="AAA_lid_14"/>
    <property type="match status" value="1"/>
</dbReference>
<dbReference type="PROSITE" id="PS00676">
    <property type="entry name" value="SIGMA54_INTERACT_2"/>
    <property type="match status" value="1"/>
</dbReference>
<dbReference type="InterPro" id="IPR058031">
    <property type="entry name" value="AAA_lid_NorR"/>
</dbReference>
<keyword evidence="10" id="KW-1185">Reference proteome</keyword>
<keyword evidence="7" id="KW-0804">Transcription</keyword>
<dbReference type="GO" id="GO:0005524">
    <property type="term" value="F:ATP binding"/>
    <property type="evidence" value="ECO:0007669"/>
    <property type="project" value="UniProtKB-KW"/>
</dbReference>
<keyword evidence="2" id="KW-0067">ATP-binding</keyword>
<name>A0A2S6N8H7_9HYPH</name>
<dbReference type="Proteomes" id="UP000239089">
    <property type="component" value="Unassembled WGS sequence"/>
</dbReference>
<organism evidence="9 10">
    <name type="scientific">Rhodoblastus sphagnicola</name>
    <dbReference type="NCBI Taxonomy" id="333368"/>
    <lineage>
        <taxon>Bacteria</taxon>
        <taxon>Pseudomonadati</taxon>
        <taxon>Pseudomonadota</taxon>
        <taxon>Alphaproteobacteria</taxon>
        <taxon>Hyphomicrobiales</taxon>
        <taxon>Rhodoblastaceae</taxon>
        <taxon>Rhodoblastus</taxon>
    </lineage>
</organism>
<dbReference type="SMART" id="SM00382">
    <property type="entry name" value="AAA"/>
    <property type="match status" value="1"/>
</dbReference>
<dbReference type="Gene3D" id="3.40.50.300">
    <property type="entry name" value="P-loop containing nucleotide triphosphate hydrolases"/>
    <property type="match status" value="1"/>
</dbReference>
<dbReference type="InterPro" id="IPR002078">
    <property type="entry name" value="Sigma_54_int"/>
</dbReference>
<evidence type="ECO:0000256" key="7">
    <source>
        <dbReference type="ARBA" id="ARBA00023163"/>
    </source>
</evidence>
<proteinExistence type="predicted"/>
<dbReference type="SUPFAM" id="SSF52540">
    <property type="entry name" value="P-loop containing nucleoside triphosphate hydrolases"/>
    <property type="match status" value="1"/>
</dbReference>
<sequence length="291" mass="31705">MLGPLVLLARSGMSGVAPGDAPDAKAIVGDSPALRAALDDARRVAPTELPVLLRGESGVGKELFAQFIHDRSPRAEKPFVKINCAALTENLLEAELFGHERGAFTGADIRREGRFALADGGTILLDEIGEISPAFQAKLLRVIQEGAFERVGGEKTLRVDARLIAATACDLEAAVRAKKFRADLYYRLCGAPVRLPALRERREDIPALADHFLARFNAENGRALALNPRAKTMILRCAYPGNIRELENCLRGAAALTTGDEICERDFACRQGRCFSAQLRRARMARRQKAS</sequence>
<dbReference type="GO" id="GO:0000160">
    <property type="term" value="P:phosphorelay signal transduction system"/>
    <property type="evidence" value="ECO:0007669"/>
    <property type="project" value="UniProtKB-KW"/>
</dbReference>
<keyword evidence="3" id="KW-0902">Two-component regulatory system</keyword>
<evidence type="ECO:0000256" key="3">
    <source>
        <dbReference type="ARBA" id="ARBA00023012"/>
    </source>
</evidence>
<dbReference type="EMBL" id="NHSJ01000070">
    <property type="protein sequence ID" value="PPQ30914.1"/>
    <property type="molecule type" value="Genomic_DNA"/>
</dbReference>
<dbReference type="GO" id="GO:0003677">
    <property type="term" value="F:DNA binding"/>
    <property type="evidence" value="ECO:0007669"/>
    <property type="project" value="UniProtKB-KW"/>
</dbReference>
<dbReference type="InterPro" id="IPR025662">
    <property type="entry name" value="Sigma_54_int_dom_ATP-bd_1"/>
</dbReference>
<dbReference type="InterPro" id="IPR025944">
    <property type="entry name" value="Sigma_54_int_dom_CS"/>
</dbReference>
<evidence type="ECO:0000313" key="10">
    <source>
        <dbReference type="Proteomes" id="UP000239089"/>
    </source>
</evidence>
<keyword evidence="4" id="KW-0805">Transcription regulation</keyword>
<dbReference type="PROSITE" id="PS00688">
    <property type="entry name" value="SIGMA54_INTERACT_3"/>
    <property type="match status" value="1"/>
</dbReference>
<accession>A0A2S6N8H7</accession>
<dbReference type="FunFam" id="3.40.50.300:FF:000006">
    <property type="entry name" value="DNA-binding transcriptional regulator NtrC"/>
    <property type="match status" value="1"/>
</dbReference>
<dbReference type="Gene3D" id="1.10.8.60">
    <property type="match status" value="1"/>
</dbReference>
<keyword evidence="5" id="KW-0238">DNA-binding</keyword>
<evidence type="ECO:0000256" key="1">
    <source>
        <dbReference type="ARBA" id="ARBA00022741"/>
    </source>
</evidence>
<dbReference type="InterPro" id="IPR027417">
    <property type="entry name" value="P-loop_NTPase"/>
</dbReference>
<dbReference type="Pfam" id="PF00158">
    <property type="entry name" value="Sigma54_activat"/>
    <property type="match status" value="1"/>
</dbReference>
<evidence type="ECO:0000259" key="8">
    <source>
        <dbReference type="PROSITE" id="PS50045"/>
    </source>
</evidence>
<dbReference type="CDD" id="cd00009">
    <property type="entry name" value="AAA"/>
    <property type="match status" value="1"/>
</dbReference>
<dbReference type="InterPro" id="IPR025943">
    <property type="entry name" value="Sigma_54_int_dom_ATP-bd_2"/>
</dbReference>
<keyword evidence="6" id="KW-0010">Activator</keyword>
<dbReference type="PANTHER" id="PTHR32071:SF117">
    <property type="entry name" value="PTS-DEPENDENT DIHYDROXYACETONE KINASE OPERON REGULATORY PROTEIN-RELATED"/>
    <property type="match status" value="1"/>
</dbReference>
<evidence type="ECO:0000256" key="2">
    <source>
        <dbReference type="ARBA" id="ARBA00022840"/>
    </source>
</evidence>
<evidence type="ECO:0000256" key="5">
    <source>
        <dbReference type="ARBA" id="ARBA00023125"/>
    </source>
</evidence>
<dbReference type="OrthoDB" id="9761019at2"/>